<gene>
    <name evidence="1" type="ORF">UFOPK3674_01107</name>
</gene>
<accession>A0A6J7IHW9</accession>
<evidence type="ECO:0000313" key="1">
    <source>
        <dbReference type="EMBL" id="CAB4930341.1"/>
    </source>
</evidence>
<reference evidence="1" key="1">
    <citation type="submission" date="2020-05" db="EMBL/GenBank/DDBJ databases">
        <authorList>
            <person name="Chiriac C."/>
            <person name="Salcher M."/>
            <person name="Ghai R."/>
            <person name="Kavagutti S V."/>
        </authorList>
    </citation>
    <scope>NUCLEOTIDE SEQUENCE</scope>
</reference>
<dbReference type="AlphaFoldDB" id="A0A6J7IHW9"/>
<proteinExistence type="predicted"/>
<name>A0A6J7IHW9_9ZZZZ</name>
<dbReference type="EMBL" id="CAFBMX010000005">
    <property type="protein sequence ID" value="CAB4930341.1"/>
    <property type="molecule type" value="Genomic_DNA"/>
</dbReference>
<sequence length="96" mass="10120">MAAPNDHLDGVLTRLAGIEAQVAAVRHDLLQLREALEVERAVPAIAPVDVEGARLVALDLLLSETQRDVAEQRLRASFPGVDAAAMLDDAAATLGD</sequence>
<protein>
    <submittedName>
        <fullName evidence="1">Unannotated protein</fullName>
    </submittedName>
</protein>
<organism evidence="1">
    <name type="scientific">freshwater metagenome</name>
    <dbReference type="NCBI Taxonomy" id="449393"/>
    <lineage>
        <taxon>unclassified sequences</taxon>
        <taxon>metagenomes</taxon>
        <taxon>ecological metagenomes</taxon>
    </lineage>
</organism>